<organism evidence="1">
    <name type="scientific">virus sp. ctML55</name>
    <dbReference type="NCBI Taxonomy" id="2827627"/>
    <lineage>
        <taxon>Viruses</taxon>
    </lineage>
</organism>
<reference evidence="1" key="1">
    <citation type="journal article" date="2021" name="Proc. Natl. Acad. Sci. U.S.A.">
        <title>A Catalog of Tens of Thousands of Viruses from Human Metagenomes Reveals Hidden Associations with Chronic Diseases.</title>
        <authorList>
            <person name="Tisza M.J."/>
            <person name="Buck C.B."/>
        </authorList>
    </citation>
    <scope>NUCLEOTIDE SEQUENCE</scope>
    <source>
        <strain evidence="1">CtML55</strain>
    </source>
</reference>
<evidence type="ECO:0000313" key="1">
    <source>
        <dbReference type="EMBL" id="DAE31193.1"/>
    </source>
</evidence>
<protein>
    <submittedName>
        <fullName evidence="1">Uncharacterized protein</fullName>
    </submittedName>
</protein>
<name>A0A8S5RJB0_9VIRU</name>
<dbReference type="EMBL" id="BK059105">
    <property type="protein sequence ID" value="DAE31193.1"/>
    <property type="molecule type" value="Genomic_DNA"/>
</dbReference>
<sequence>MVYGVMLDNKTDKIYTEANSSLLMQYNSDRNVKVGIAMYAVATTSVTTDRIGPFNVKISYGTQSGTFRVNNIKYN</sequence>
<accession>A0A8S5RJB0</accession>
<proteinExistence type="predicted"/>